<name>A0ABU8TTS7_METWO</name>
<organism evidence="1 2">
    <name type="scientific">Methanothermobacter wolfeii</name>
    <name type="common">Methanobacterium wolfei</name>
    <dbReference type="NCBI Taxonomy" id="145261"/>
    <lineage>
        <taxon>Archaea</taxon>
        <taxon>Methanobacteriati</taxon>
        <taxon>Methanobacteriota</taxon>
        <taxon>Methanomada group</taxon>
        <taxon>Methanobacteria</taxon>
        <taxon>Methanobacteriales</taxon>
        <taxon>Methanobacteriaceae</taxon>
        <taxon>Methanothermobacter</taxon>
    </lineage>
</organism>
<evidence type="ECO:0008006" key="3">
    <source>
        <dbReference type="Google" id="ProtNLM"/>
    </source>
</evidence>
<dbReference type="RefSeq" id="WP_340222348.1">
    <property type="nucleotide sequence ID" value="NZ_JAXUHJ010000008.1"/>
</dbReference>
<comment type="caution">
    <text evidence="1">The sequence shown here is derived from an EMBL/GenBank/DDBJ whole genome shotgun (WGS) entry which is preliminary data.</text>
</comment>
<proteinExistence type="predicted"/>
<gene>
    <name evidence="1" type="ORF">U2150_02985</name>
</gene>
<evidence type="ECO:0000313" key="1">
    <source>
        <dbReference type="EMBL" id="MEJ8542457.1"/>
    </source>
</evidence>
<dbReference type="InterPro" id="IPR013783">
    <property type="entry name" value="Ig-like_fold"/>
</dbReference>
<sequence length="966" mass="106192">MSTSVSGTLKCWAGPLAGTVSLDDTIYVSTQDGNFEFIDITPGWHWLRGSVNGNEKVVSLFIANGQHLEIDISIPTYLIDRSPLPDSMVISPFDVGALLFGARPGATGAVIKLYSREGEVPGTASWDGPWLIFTPDYLRVDGQYTAEVCVPGELIERWNFTYYMITDNPPVIKSVSPGNGTVQRTSSPVDVTVIIHNDPANGLSDASKIYLDGEPLQTSISGVYGNWQLEATTTAMSHGWHALRAVAIDNQGLECSMNWNIFVSTGTGEKPYIYNLQVTPAISPGRQVMYITASVNEPLNSAIIRFDGYPNYTLNLGPFTGTLITGYWNGYIGTQIPPEGPLSFTLTGYGLDNAVSDPVTGTVLIDTRAPDLIADIREAWNTQSIEIHGSINDTAGVADLVATSSGGTIQSWLSGNSFGVTLTVNQDGVYTLQMNTTDVLGNSAVRTYKLLVDTEAPAVNFNLPAPDSTVRPGQTVTFTISDWASGLARGYLMYHSFRMPDPDPWNMEILLDGENITERVIYTDRRYTDVISGNTPYGYNYLASLASIQVSYNPSDYGFLNDGQHTLTVSVGDRAGNNAKGTLTFSSMTLPPDISEESMEMMGSGDNETLKLSFNLQENSDGGFGEFELIIDGVKINQTPTIYMDILPYMCNVRYTVTGNYQEGPHTISLTVIDGRGFSNTLHTGFYHIETLQMPLDNLASSGLYRPDFTEYSGSHIHAAVYNSSTGFREGAGSIYGYCAIDGPDSSLLSKYNVRSGNYILPMGGQLAFTIIETPFVDAMGYDFLSLWMTDITVNNLVRWGWGASILIYFNDGRGIKLFDENLKAVEAFSEPTNRDPTPVIYAHHEAPWLTWSGILDNSRGSVIGADGRLWKNYVVRIPDGIDRSHLSVVFVWETNNWFQNTLKKWNANYVVSISSRISNVAFVKSLIEYTDPDDRSVEVPTEYTIRAHFKVRWTLKASQRTPSKL</sequence>
<reference evidence="1 2" key="1">
    <citation type="submission" date="2023-12" db="EMBL/GenBank/DDBJ databases">
        <title>Phenotypic and Genomic Characterization of Methanothermobacter wolfeii Strain BSEL, a CO2-Capturing Archaeon with Minimal Nutrient Requirements.</title>
        <authorList>
            <person name="Ale Enriquez F."/>
            <person name="Ahring B.K."/>
        </authorList>
    </citation>
    <scope>NUCLEOTIDE SEQUENCE [LARGE SCALE GENOMIC DNA]</scope>
    <source>
        <strain evidence="1 2">BSEL-1</strain>
    </source>
</reference>
<evidence type="ECO:0000313" key="2">
    <source>
        <dbReference type="Proteomes" id="UP001369247"/>
    </source>
</evidence>
<protein>
    <recommendedName>
        <fullName evidence="3">Bacterial Ig-like domain-containing protein</fullName>
    </recommendedName>
</protein>
<dbReference type="Proteomes" id="UP001369247">
    <property type="component" value="Unassembled WGS sequence"/>
</dbReference>
<accession>A0ABU8TTS7</accession>
<dbReference type="Gene3D" id="2.60.40.10">
    <property type="entry name" value="Immunoglobulins"/>
    <property type="match status" value="1"/>
</dbReference>
<dbReference type="EMBL" id="JAXUHJ010000008">
    <property type="protein sequence ID" value="MEJ8542457.1"/>
    <property type="molecule type" value="Genomic_DNA"/>
</dbReference>
<keyword evidence="2" id="KW-1185">Reference proteome</keyword>